<evidence type="ECO:0000313" key="2">
    <source>
        <dbReference type="EMBL" id="EXJ76634.1"/>
    </source>
</evidence>
<dbReference type="RefSeq" id="XP_007739951.1">
    <property type="nucleotide sequence ID" value="XM_007741761.1"/>
</dbReference>
<evidence type="ECO:0000256" key="1">
    <source>
        <dbReference type="PROSITE-ProRule" id="PRU00023"/>
    </source>
</evidence>
<dbReference type="OrthoDB" id="366390at2759"/>
<dbReference type="PANTHER" id="PTHR33112:SF10">
    <property type="entry name" value="TOL"/>
    <property type="match status" value="1"/>
</dbReference>
<dbReference type="SUPFAM" id="SSF48403">
    <property type="entry name" value="Ankyrin repeat"/>
    <property type="match status" value="1"/>
</dbReference>
<proteinExistence type="predicted"/>
<keyword evidence="3" id="KW-1185">Reference proteome</keyword>
<name>W9Y2D6_9EURO</name>
<dbReference type="PROSITE" id="PS50088">
    <property type="entry name" value="ANK_REPEAT"/>
    <property type="match status" value="1"/>
</dbReference>
<dbReference type="InterPro" id="IPR002110">
    <property type="entry name" value="Ankyrin_rpt"/>
</dbReference>
<dbReference type="Pfam" id="PF12796">
    <property type="entry name" value="Ank_2"/>
    <property type="match status" value="1"/>
</dbReference>
<accession>W9Y2D6</accession>
<dbReference type="AlphaFoldDB" id="W9Y2D6"/>
<reference evidence="2 3" key="1">
    <citation type="submission" date="2013-03" db="EMBL/GenBank/DDBJ databases">
        <title>The Genome Sequence of Cladophialophora psammophila CBS 110553.</title>
        <authorList>
            <consortium name="The Broad Institute Genomics Platform"/>
            <person name="Cuomo C."/>
            <person name="de Hoog S."/>
            <person name="Gorbushina A."/>
            <person name="Walker B."/>
            <person name="Young S.K."/>
            <person name="Zeng Q."/>
            <person name="Gargeya S."/>
            <person name="Fitzgerald M."/>
            <person name="Haas B."/>
            <person name="Abouelleil A."/>
            <person name="Allen A.W."/>
            <person name="Alvarado L."/>
            <person name="Arachchi H.M."/>
            <person name="Berlin A.M."/>
            <person name="Chapman S.B."/>
            <person name="Gainer-Dewar J."/>
            <person name="Goldberg J."/>
            <person name="Griggs A."/>
            <person name="Gujja S."/>
            <person name="Hansen M."/>
            <person name="Howarth C."/>
            <person name="Imamovic A."/>
            <person name="Ireland A."/>
            <person name="Larimer J."/>
            <person name="McCowan C."/>
            <person name="Murphy C."/>
            <person name="Pearson M."/>
            <person name="Poon T.W."/>
            <person name="Priest M."/>
            <person name="Roberts A."/>
            <person name="Saif S."/>
            <person name="Shea T."/>
            <person name="Sisk P."/>
            <person name="Sykes S."/>
            <person name="Wortman J."/>
            <person name="Nusbaum C."/>
            <person name="Birren B."/>
        </authorList>
    </citation>
    <scope>NUCLEOTIDE SEQUENCE [LARGE SCALE GENOMIC DNA]</scope>
    <source>
        <strain evidence="2 3">CBS 110553</strain>
    </source>
</reference>
<dbReference type="PANTHER" id="PTHR33112">
    <property type="entry name" value="DOMAIN PROTEIN, PUTATIVE-RELATED"/>
    <property type="match status" value="1"/>
</dbReference>
<dbReference type="GeneID" id="19185878"/>
<dbReference type="Proteomes" id="UP000019471">
    <property type="component" value="Unassembled WGS sequence"/>
</dbReference>
<dbReference type="InterPro" id="IPR036770">
    <property type="entry name" value="Ankyrin_rpt-contain_sf"/>
</dbReference>
<dbReference type="HOGENOM" id="CLU_936914_0_0_1"/>
<comment type="caution">
    <text evidence="2">The sequence shown here is derived from an EMBL/GenBank/DDBJ whole genome shotgun (WGS) entry which is preliminary data.</text>
</comment>
<dbReference type="EMBL" id="AMGX01000001">
    <property type="protein sequence ID" value="EXJ76634.1"/>
    <property type="molecule type" value="Genomic_DNA"/>
</dbReference>
<evidence type="ECO:0000313" key="3">
    <source>
        <dbReference type="Proteomes" id="UP000019471"/>
    </source>
</evidence>
<organism evidence="2 3">
    <name type="scientific">Cladophialophora psammophila CBS 110553</name>
    <dbReference type="NCBI Taxonomy" id="1182543"/>
    <lineage>
        <taxon>Eukaryota</taxon>
        <taxon>Fungi</taxon>
        <taxon>Dikarya</taxon>
        <taxon>Ascomycota</taxon>
        <taxon>Pezizomycotina</taxon>
        <taxon>Eurotiomycetes</taxon>
        <taxon>Chaetothyriomycetidae</taxon>
        <taxon>Chaetothyriales</taxon>
        <taxon>Herpotrichiellaceae</taxon>
        <taxon>Cladophialophora</taxon>
    </lineage>
</organism>
<dbReference type="Gene3D" id="1.25.40.20">
    <property type="entry name" value="Ankyrin repeat-containing domain"/>
    <property type="match status" value="1"/>
</dbReference>
<feature type="repeat" description="ANK" evidence="1">
    <location>
        <begin position="49"/>
        <end position="81"/>
    </location>
</feature>
<gene>
    <name evidence="2" type="ORF">A1O5_01142</name>
</gene>
<sequence>MSPPGTSTSSQHSSADTLLKALLHGNSDDVRRHLKASGGVNVELDGCGYTGTALHYEASYGTKEMVSVLLEHGADINFLSKDNKSAIDLNCEAGQWDNFDLLCREPDARVRRSRDLIPYEDENPHLVVSASLSNQENRAERVIAYTYSARDFTYERDKIIASAGIEDKMGKLLNDICFMGIWKKDMVRSLIWHIRNPLRNRPVGFAVPTWSWYAVCSPLLSGFWDAFNDNPDQLPEALISESFDTEAQVLEVNMEPESTQGHSHIKGAIKMRGTIVKAFMSSDRGYSSHGAKEQGQS</sequence>
<keyword evidence="1" id="KW-0040">ANK repeat</keyword>
<dbReference type="PROSITE" id="PS50297">
    <property type="entry name" value="ANK_REP_REGION"/>
    <property type="match status" value="1"/>
</dbReference>
<protein>
    <submittedName>
        <fullName evidence="2">Uncharacterized protein</fullName>
    </submittedName>
</protein>